<dbReference type="InterPro" id="IPR051257">
    <property type="entry name" value="Diverse_CBS-Domain"/>
</dbReference>
<dbReference type="PROSITE" id="PS50042">
    <property type="entry name" value="CNMP_BINDING_3"/>
    <property type="match status" value="1"/>
</dbReference>
<evidence type="ECO:0000259" key="3">
    <source>
        <dbReference type="PROSITE" id="PS50042"/>
    </source>
</evidence>
<protein>
    <submittedName>
        <fullName evidence="5">Cyclic nucleotide-binding/CBS domain-containing protein</fullName>
    </submittedName>
</protein>
<dbReference type="InterPro" id="IPR018490">
    <property type="entry name" value="cNMP-bd_dom_sf"/>
</dbReference>
<dbReference type="Proteomes" id="UP000595197">
    <property type="component" value="Plasmid pTT6-1"/>
</dbReference>
<dbReference type="Pfam" id="PF10335">
    <property type="entry name" value="DUF294_C"/>
    <property type="match status" value="1"/>
</dbReference>
<name>A0ABX7BKH1_9PROT</name>
<evidence type="ECO:0000313" key="5">
    <source>
        <dbReference type="EMBL" id="QQP92957.1"/>
    </source>
</evidence>
<dbReference type="PROSITE" id="PS51371">
    <property type="entry name" value="CBS"/>
    <property type="match status" value="2"/>
</dbReference>
<dbReference type="SUPFAM" id="SSF51206">
    <property type="entry name" value="cAMP-binding domain-like"/>
    <property type="match status" value="1"/>
</dbReference>
<dbReference type="Gene3D" id="3.10.580.10">
    <property type="entry name" value="CBS-domain"/>
    <property type="match status" value="1"/>
</dbReference>
<dbReference type="SMART" id="SM00100">
    <property type="entry name" value="cNMP"/>
    <property type="match status" value="1"/>
</dbReference>
<dbReference type="InterPro" id="IPR018821">
    <property type="entry name" value="DUF294_put_nucleoTrafse_sb-bd"/>
</dbReference>
<geneLocation type="plasmid" evidence="5 6">
    <name>pTT6-1</name>
</geneLocation>
<evidence type="ECO:0000256" key="1">
    <source>
        <dbReference type="ARBA" id="ARBA00023122"/>
    </source>
</evidence>
<dbReference type="Pfam" id="PF03445">
    <property type="entry name" value="DUF294"/>
    <property type="match status" value="1"/>
</dbReference>
<dbReference type="Pfam" id="PF00571">
    <property type="entry name" value="CBS"/>
    <property type="match status" value="2"/>
</dbReference>
<dbReference type="PANTHER" id="PTHR43080">
    <property type="entry name" value="CBS DOMAIN-CONTAINING PROTEIN CBSX3, MITOCHONDRIAL"/>
    <property type="match status" value="1"/>
</dbReference>
<reference evidence="5" key="1">
    <citation type="submission" date="2021-02" db="EMBL/GenBank/DDBJ databases">
        <title>Skermanella TT6 skin isolate.</title>
        <authorList>
            <person name="Lee K."/>
            <person name="Ganzorig M."/>
        </authorList>
    </citation>
    <scope>NUCLEOTIDE SEQUENCE</scope>
    <source>
        <strain evidence="5">TT6</strain>
    </source>
</reference>
<feature type="domain" description="CBS" evidence="4">
    <location>
        <begin position="162"/>
        <end position="219"/>
    </location>
</feature>
<feature type="domain" description="CBS" evidence="4">
    <location>
        <begin position="227"/>
        <end position="282"/>
    </location>
</feature>
<dbReference type="SMART" id="SM00116">
    <property type="entry name" value="CBS"/>
    <property type="match status" value="2"/>
</dbReference>
<accession>A0ABX7BKH1</accession>
<sequence length="624" mass="67226">MGQTTVEAALNMPVQPAAVRDFIADQPAFAKLPEDDLDAVAAQVVPIHLNKGETPAWAGDPAGGIALVRSGSLEVRTVTGEPVVRLGEGDLVPASGISGGDAVLRVAVLEDAVLYRIPAEQILRLRAAHPHFARLLDPQPGERLRAAHGRMDPASRREVRDMIRRPPEVATPGTSIADAARHMHRASVSCLAVVEDGRLLGIVTDRDLRNRVLAAGRDPAGPVSSVMTPDPFQIDDTALVFQAEILMGRHGINHLPVMCGAELVGLVTSTDILRTHVRSVAFMAGDIARRDDAAGVAAAVKPLPDMVHDLVEGGSSAYGIGHAVSAVTDATTERLLGLAERRLGSPPVPYLWMALGSQARNEQTACSDQDNALVLSDDYDEEAHGDYFKALAEFVCDGLAEAGYPLCPGGIMARNPRWRMPLEAWRRAFERWVREPLPEALLNASVFFDMRPVAGPPSLFRDLQRHVLELTGSNGLFLGHMVRNALTHQPPLGLFRNFVLISGGEHHRSLDLKHSVLAPIVDLARVYALDAGSPVVNTHDRLVVAGETGKVSRDGARDLVDALEFLGLVRIRHQARLMKAGKTPDNYLSPQELSPFERGHLKDAFAVVKLMQSAALAAYRGGMA</sequence>
<dbReference type="CDD" id="cd05401">
    <property type="entry name" value="NT_GlnE_GlnD_like"/>
    <property type="match status" value="1"/>
</dbReference>
<feature type="domain" description="Cyclic nucleotide-binding" evidence="3">
    <location>
        <begin position="28"/>
        <end position="90"/>
    </location>
</feature>
<dbReference type="Pfam" id="PF00027">
    <property type="entry name" value="cNMP_binding"/>
    <property type="match status" value="1"/>
</dbReference>
<evidence type="ECO:0000259" key="4">
    <source>
        <dbReference type="PROSITE" id="PS51371"/>
    </source>
</evidence>
<dbReference type="InterPro" id="IPR046342">
    <property type="entry name" value="CBS_dom_sf"/>
</dbReference>
<dbReference type="InterPro" id="IPR014710">
    <property type="entry name" value="RmlC-like_jellyroll"/>
</dbReference>
<keyword evidence="5" id="KW-0614">Plasmid</keyword>
<dbReference type="PANTHER" id="PTHR43080:SF2">
    <property type="entry name" value="CBS DOMAIN-CONTAINING PROTEIN"/>
    <property type="match status" value="1"/>
</dbReference>
<dbReference type="EMBL" id="CP067421">
    <property type="protein sequence ID" value="QQP92957.1"/>
    <property type="molecule type" value="Genomic_DNA"/>
</dbReference>
<dbReference type="CDD" id="cd04587">
    <property type="entry name" value="CBS_pair_CAP-ED_NT_Pol-beta-like_DUF294_assoc"/>
    <property type="match status" value="1"/>
</dbReference>
<dbReference type="InterPro" id="IPR000644">
    <property type="entry name" value="CBS_dom"/>
</dbReference>
<evidence type="ECO:0000256" key="2">
    <source>
        <dbReference type="PROSITE-ProRule" id="PRU00703"/>
    </source>
</evidence>
<dbReference type="CDD" id="cd00038">
    <property type="entry name" value="CAP_ED"/>
    <property type="match status" value="1"/>
</dbReference>
<proteinExistence type="predicted"/>
<dbReference type="InterPro" id="IPR005105">
    <property type="entry name" value="GlnD_Uridyltrans_N"/>
</dbReference>
<evidence type="ECO:0000313" key="6">
    <source>
        <dbReference type="Proteomes" id="UP000595197"/>
    </source>
</evidence>
<keyword evidence="1 2" id="KW-0129">CBS domain</keyword>
<gene>
    <name evidence="5" type="ORF">IGS68_31485</name>
</gene>
<organism evidence="5 6">
    <name type="scientific">Skermanella cutis</name>
    <dbReference type="NCBI Taxonomy" id="2775420"/>
    <lineage>
        <taxon>Bacteria</taxon>
        <taxon>Pseudomonadati</taxon>
        <taxon>Pseudomonadota</taxon>
        <taxon>Alphaproteobacteria</taxon>
        <taxon>Rhodospirillales</taxon>
        <taxon>Azospirillaceae</taxon>
        <taxon>Skermanella</taxon>
    </lineage>
</organism>
<dbReference type="Gene3D" id="2.60.120.10">
    <property type="entry name" value="Jelly Rolls"/>
    <property type="match status" value="1"/>
</dbReference>
<dbReference type="InterPro" id="IPR000595">
    <property type="entry name" value="cNMP-bd_dom"/>
</dbReference>
<keyword evidence="6" id="KW-1185">Reference proteome</keyword>
<dbReference type="SUPFAM" id="SSF54631">
    <property type="entry name" value="CBS-domain pair"/>
    <property type="match status" value="1"/>
</dbReference>